<dbReference type="NCBIfam" id="TIGR02595">
    <property type="entry name" value="PEP_CTERM"/>
    <property type="match status" value="1"/>
</dbReference>
<evidence type="ECO:0000313" key="3">
    <source>
        <dbReference type="EMBL" id="TPD59103.1"/>
    </source>
</evidence>
<dbReference type="RefSeq" id="WP_139941322.1">
    <property type="nucleotide sequence ID" value="NZ_JBHSYP010000002.1"/>
</dbReference>
<feature type="chain" id="PRO_5021274337" evidence="1">
    <location>
        <begin position="24"/>
        <end position="213"/>
    </location>
</feature>
<keyword evidence="1" id="KW-0732">Signal</keyword>
<reference evidence="4" key="1">
    <citation type="submission" date="2019-06" db="EMBL/GenBank/DDBJ databases">
        <title>The complete genome of Emcibacter congregatus ZYLT.</title>
        <authorList>
            <person name="Zhao Z."/>
        </authorList>
    </citation>
    <scope>NUCLEOTIDE SEQUENCE [LARGE SCALE GENOMIC DNA]</scope>
    <source>
        <strain evidence="4">MCCC 1A06723</strain>
    </source>
</reference>
<comment type="caution">
    <text evidence="3">The sequence shown here is derived from an EMBL/GenBank/DDBJ whole genome shotgun (WGS) entry which is preliminary data.</text>
</comment>
<keyword evidence="4" id="KW-1185">Reference proteome</keyword>
<evidence type="ECO:0000256" key="1">
    <source>
        <dbReference type="SAM" id="SignalP"/>
    </source>
</evidence>
<dbReference type="InterPro" id="IPR013424">
    <property type="entry name" value="Ice-binding_C"/>
</dbReference>
<dbReference type="OrthoDB" id="8481379at2"/>
<sequence length="213" mass="22254">MKKMISSLILSAGLAFAASSAFAAAIYTDQASFEATLTDIVMDDFNDDNAEYDFVNSAANMKALSSGSIGYESTGWSAPDWNIVGSGYMCWGCNGSGMILLDDTNITAANGVFGVGFDIRWNGGSLPYDAFVTYGDGSTETFDLGSGARFFGLTSLDLISSVHFTQESGEPTIDGSFGLYSVTIGNAAEVPEPAPLALLGLGLVGFGLARCKR</sequence>
<dbReference type="AlphaFoldDB" id="A0A501PFB1"/>
<evidence type="ECO:0000313" key="4">
    <source>
        <dbReference type="Proteomes" id="UP000319148"/>
    </source>
</evidence>
<name>A0A501PFB1_9PROT</name>
<evidence type="ECO:0000259" key="2">
    <source>
        <dbReference type="Pfam" id="PF07589"/>
    </source>
</evidence>
<gene>
    <name evidence="3" type="ORF">FIV46_12790</name>
</gene>
<accession>A0A501PFB1</accession>
<protein>
    <submittedName>
        <fullName evidence="3">PEP-CTERM sorting domain-containing protein</fullName>
    </submittedName>
</protein>
<organism evidence="3 4">
    <name type="scientific">Emcibacter nanhaiensis</name>
    <dbReference type="NCBI Taxonomy" id="1505037"/>
    <lineage>
        <taxon>Bacteria</taxon>
        <taxon>Pseudomonadati</taxon>
        <taxon>Pseudomonadota</taxon>
        <taxon>Alphaproteobacteria</taxon>
        <taxon>Emcibacterales</taxon>
        <taxon>Emcibacteraceae</taxon>
        <taxon>Emcibacter</taxon>
    </lineage>
</organism>
<proteinExistence type="predicted"/>
<dbReference type="EMBL" id="VFIY01000015">
    <property type="protein sequence ID" value="TPD59103.1"/>
    <property type="molecule type" value="Genomic_DNA"/>
</dbReference>
<feature type="signal peptide" evidence="1">
    <location>
        <begin position="1"/>
        <end position="23"/>
    </location>
</feature>
<feature type="domain" description="Ice-binding protein C-terminal" evidence="2">
    <location>
        <begin position="190"/>
        <end position="210"/>
    </location>
</feature>
<dbReference type="Pfam" id="PF07589">
    <property type="entry name" value="PEP-CTERM"/>
    <property type="match status" value="1"/>
</dbReference>
<dbReference type="Proteomes" id="UP000319148">
    <property type="component" value="Unassembled WGS sequence"/>
</dbReference>